<accession>A0A7Y0E2K4</accession>
<evidence type="ECO:0000256" key="7">
    <source>
        <dbReference type="ARBA" id="ARBA00023136"/>
    </source>
</evidence>
<dbReference type="InterPro" id="IPR002781">
    <property type="entry name" value="TM_pro_TauE-like"/>
</dbReference>
<name>A0A7Y0E2K4_9PROT</name>
<dbReference type="EMBL" id="JABBNT010000005">
    <property type="protein sequence ID" value="NMM46069.1"/>
    <property type="molecule type" value="Genomic_DNA"/>
</dbReference>
<sequence length="242" mass="26278">MLLIVGAGFLAGGILKGATGAGAPIIVVPLMALFYDVPFAVTMFVIPNFVTNIRQAQVYWDHRLPGRFTYVFAFAGLLGAAFGTVLLAVLSGDSLLLIVAGIVFVYIAFRLAKPHWALDRGIATRISFPVGAFAGMLQGACGISAPVSITFMNAQRLKREEFIATISVFFAAMAVSQFPLMVWYGLMTWERFILSFVALIPLMAGMPLGARIGKRLSRETFDRIILVMLAAIGVKLLFDYLT</sequence>
<evidence type="ECO:0000256" key="2">
    <source>
        <dbReference type="ARBA" id="ARBA00009142"/>
    </source>
</evidence>
<evidence type="ECO:0000256" key="1">
    <source>
        <dbReference type="ARBA" id="ARBA00004651"/>
    </source>
</evidence>
<evidence type="ECO:0000313" key="10">
    <source>
        <dbReference type="Proteomes" id="UP000539372"/>
    </source>
</evidence>
<dbReference type="GO" id="GO:0005886">
    <property type="term" value="C:plasma membrane"/>
    <property type="evidence" value="ECO:0007669"/>
    <property type="project" value="UniProtKB-SubCell"/>
</dbReference>
<keyword evidence="3" id="KW-0813">Transport</keyword>
<evidence type="ECO:0000313" key="9">
    <source>
        <dbReference type="EMBL" id="NMM46069.1"/>
    </source>
</evidence>
<protein>
    <recommendedName>
        <fullName evidence="8">Probable membrane transporter protein</fullName>
    </recommendedName>
</protein>
<evidence type="ECO:0000256" key="6">
    <source>
        <dbReference type="ARBA" id="ARBA00022989"/>
    </source>
</evidence>
<feature type="transmembrane region" description="Helical" evidence="8">
    <location>
        <begin position="70"/>
        <end position="89"/>
    </location>
</feature>
<dbReference type="Proteomes" id="UP000539372">
    <property type="component" value="Unassembled WGS sequence"/>
</dbReference>
<proteinExistence type="inferred from homology"/>
<keyword evidence="7 8" id="KW-0472">Membrane</keyword>
<comment type="subcellular location">
    <subcellularLocation>
        <location evidence="1 8">Cell membrane</location>
        <topology evidence="1 8">Multi-pass membrane protein</topology>
    </subcellularLocation>
</comment>
<evidence type="ECO:0000256" key="3">
    <source>
        <dbReference type="ARBA" id="ARBA00022448"/>
    </source>
</evidence>
<feature type="transmembrane region" description="Helical" evidence="8">
    <location>
        <begin position="224"/>
        <end position="241"/>
    </location>
</feature>
<dbReference type="InterPro" id="IPR052017">
    <property type="entry name" value="TSUP"/>
</dbReference>
<evidence type="ECO:0000256" key="5">
    <source>
        <dbReference type="ARBA" id="ARBA00022692"/>
    </source>
</evidence>
<evidence type="ECO:0000256" key="8">
    <source>
        <dbReference type="RuleBase" id="RU363041"/>
    </source>
</evidence>
<gene>
    <name evidence="9" type="ORF">HH303_16365</name>
</gene>
<feature type="transmembrane region" description="Helical" evidence="8">
    <location>
        <begin position="162"/>
        <end position="186"/>
    </location>
</feature>
<comment type="similarity">
    <text evidence="2 8">Belongs to the 4-toluene sulfonate uptake permease (TSUP) (TC 2.A.102) family.</text>
</comment>
<dbReference type="PANTHER" id="PTHR30269:SF37">
    <property type="entry name" value="MEMBRANE TRANSPORTER PROTEIN"/>
    <property type="match status" value="1"/>
</dbReference>
<keyword evidence="5 8" id="KW-0812">Transmembrane</keyword>
<reference evidence="9 10" key="1">
    <citation type="submission" date="2020-04" db="EMBL/GenBank/DDBJ databases">
        <title>Rhodospirillaceae bacterium KN72 isolated from deep sea.</title>
        <authorList>
            <person name="Zhang D.-C."/>
        </authorList>
    </citation>
    <scope>NUCLEOTIDE SEQUENCE [LARGE SCALE GENOMIC DNA]</scope>
    <source>
        <strain evidence="9 10">KN72</strain>
    </source>
</reference>
<keyword evidence="10" id="KW-1185">Reference proteome</keyword>
<dbReference type="Pfam" id="PF01925">
    <property type="entry name" value="TauE"/>
    <property type="match status" value="1"/>
</dbReference>
<dbReference type="PANTHER" id="PTHR30269">
    <property type="entry name" value="TRANSMEMBRANE PROTEIN YFCA"/>
    <property type="match status" value="1"/>
</dbReference>
<feature type="transmembrane region" description="Helical" evidence="8">
    <location>
        <begin position="95"/>
        <end position="112"/>
    </location>
</feature>
<dbReference type="AlphaFoldDB" id="A0A7Y0E2K4"/>
<organism evidence="9 10">
    <name type="scientific">Pacificispira spongiicola</name>
    <dbReference type="NCBI Taxonomy" id="2729598"/>
    <lineage>
        <taxon>Bacteria</taxon>
        <taxon>Pseudomonadati</taxon>
        <taxon>Pseudomonadota</taxon>
        <taxon>Alphaproteobacteria</taxon>
        <taxon>Rhodospirillales</taxon>
        <taxon>Rhodospirillaceae</taxon>
        <taxon>Pacificispira</taxon>
    </lineage>
</organism>
<feature type="transmembrane region" description="Helical" evidence="8">
    <location>
        <begin position="192"/>
        <end position="212"/>
    </location>
</feature>
<evidence type="ECO:0000256" key="4">
    <source>
        <dbReference type="ARBA" id="ARBA00022475"/>
    </source>
</evidence>
<comment type="caution">
    <text evidence="9">The sequence shown here is derived from an EMBL/GenBank/DDBJ whole genome shotgun (WGS) entry which is preliminary data.</text>
</comment>
<keyword evidence="6 8" id="KW-1133">Transmembrane helix</keyword>
<feature type="transmembrane region" description="Helical" evidence="8">
    <location>
        <begin position="30"/>
        <end position="50"/>
    </location>
</feature>
<keyword evidence="4 8" id="KW-1003">Cell membrane</keyword>